<dbReference type="AlphaFoldDB" id="A0AA40BRF4"/>
<comment type="caution">
    <text evidence="2">The sequence shown here is derived from an EMBL/GenBank/DDBJ whole genome shotgun (WGS) entry which is preliminary data.</text>
</comment>
<dbReference type="EMBL" id="JAUKTV010000004">
    <property type="protein sequence ID" value="KAK0738992.1"/>
    <property type="molecule type" value="Genomic_DNA"/>
</dbReference>
<organism evidence="2 3">
    <name type="scientific">Apiosordaria backusii</name>
    <dbReference type="NCBI Taxonomy" id="314023"/>
    <lineage>
        <taxon>Eukaryota</taxon>
        <taxon>Fungi</taxon>
        <taxon>Dikarya</taxon>
        <taxon>Ascomycota</taxon>
        <taxon>Pezizomycotina</taxon>
        <taxon>Sordariomycetes</taxon>
        <taxon>Sordariomycetidae</taxon>
        <taxon>Sordariales</taxon>
        <taxon>Lasiosphaeriaceae</taxon>
        <taxon>Apiosordaria</taxon>
    </lineage>
</organism>
<evidence type="ECO:0000313" key="3">
    <source>
        <dbReference type="Proteomes" id="UP001172159"/>
    </source>
</evidence>
<gene>
    <name evidence="2" type="ORF">B0T21DRAFT_134820</name>
</gene>
<feature type="compositionally biased region" description="Basic residues" evidence="1">
    <location>
        <begin position="49"/>
        <end position="64"/>
    </location>
</feature>
<accession>A0AA40BRF4</accession>
<evidence type="ECO:0000256" key="1">
    <source>
        <dbReference type="SAM" id="MobiDB-lite"/>
    </source>
</evidence>
<reference evidence="2" key="1">
    <citation type="submission" date="2023-06" db="EMBL/GenBank/DDBJ databases">
        <title>Genome-scale phylogeny and comparative genomics of the fungal order Sordariales.</title>
        <authorList>
            <consortium name="Lawrence Berkeley National Laboratory"/>
            <person name="Hensen N."/>
            <person name="Bonometti L."/>
            <person name="Westerberg I."/>
            <person name="Brannstrom I.O."/>
            <person name="Guillou S."/>
            <person name="Cros-Aarteil S."/>
            <person name="Calhoun S."/>
            <person name="Haridas S."/>
            <person name="Kuo A."/>
            <person name="Mondo S."/>
            <person name="Pangilinan J."/>
            <person name="Riley R."/>
            <person name="Labutti K."/>
            <person name="Andreopoulos B."/>
            <person name="Lipzen A."/>
            <person name="Chen C."/>
            <person name="Yanf M."/>
            <person name="Daum C."/>
            <person name="Ng V."/>
            <person name="Clum A."/>
            <person name="Steindorff A."/>
            <person name="Ohm R."/>
            <person name="Martin F."/>
            <person name="Silar P."/>
            <person name="Natvig D."/>
            <person name="Lalanne C."/>
            <person name="Gautier V."/>
            <person name="Ament-Velasquez S.L."/>
            <person name="Kruys A."/>
            <person name="Hutchinson M.I."/>
            <person name="Powell A.J."/>
            <person name="Barry K."/>
            <person name="Miller A.N."/>
            <person name="Grigoriev I.V."/>
            <person name="Debuchy R."/>
            <person name="Gladieux P."/>
            <person name="Thoren M.H."/>
            <person name="Johannesson H."/>
        </authorList>
    </citation>
    <scope>NUCLEOTIDE SEQUENCE</scope>
    <source>
        <strain evidence="2">CBS 540.89</strain>
    </source>
</reference>
<dbReference type="Proteomes" id="UP001172159">
    <property type="component" value="Unassembled WGS sequence"/>
</dbReference>
<evidence type="ECO:0000313" key="2">
    <source>
        <dbReference type="EMBL" id="KAK0738992.1"/>
    </source>
</evidence>
<feature type="compositionally biased region" description="Acidic residues" evidence="1">
    <location>
        <begin position="71"/>
        <end position="90"/>
    </location>
</feature>
<feature type="region of interest" description="Disordered" evidence="1">
    <location>
        <begin position="1"/>
        <end position="111"/>
    </location>
</feature>
<name>A0AA40BRF4_9PEZI</name>
<sequence length="631" mass="69676">MASNPIPIQPTRGNQENPLHIASPHHKSRPSTSPNSVYQPIECPPPRSKNSKHRQIPRHRRLRRHNSDYSSESESESDPEQLELEPEEQQLPDSGYGTQSSVHSSASNSPKSLLSLHLNKSRPVPVVEDVRSSPLPGRDDLHVFRGTGIDPSVQVIGRFREIMPELQRMLQKHVTSQKWSSLLPGKKKKKKDEVLMTMRLMIVGKTQATARPSIVIFVSGHETKGLDALMKRDSMKELYYPNDGIVTNFDVVIVGDPARKRFLQQVDVTWEGGSSLMMNDRGMATWCGARIRLETEDKSAVSTLGGLVKVTRRNGEVQIVGMTAAHVLEGLLDDDSETEDDEEDSPQEQDYRIHLRPRKPFLGKLIHPSLPFDGAELETPARDWALFEIDHSVKIKPNLLQRPTFPTFDQTRPSGPRQAGDELTLAPPDSFPEITPIEVALITQNNPGSSAAKLGFLSHLPGGIMLSPEKGFVDAYALTLDDNAQIENGDSGAWVINPISKSVYGHLVSTDFTGDGYIIPLHATFAEITTTTMTTTDMCSVSLPTTADLLSYSLQSSSYFPTTSGAVMGPGSPITESPAWVTTATTANSWRPPRDRSRERRVSELFTLAYEGSRNKDGQCESTSSSDADTR</sequence>
<protein>
    <submittedName>
        <fullName evidence="2">Uncharacterized protein</fullName>
    </submittedName>
</protein>
<keyword evidence="3" id="KW-1185">Reference proteome</keyword>
<proteinExistence type="predicted"/>